<feature type="signal peptide" evidence="1">
    <location>
        <begin position="1"/>
        <end position="16"/>
    </location>
</feature>
<feature type="chain" id="PRO_5040180824" evidence="1">
    <location>
        <begin position="17"/>
        <end position="76"/>
    </location>
</feature>
<proteinExistence type="predicted"/>
<accession>A0A9P0QGW0</accession>
<keyword evidence="1" id="KW-0732">Signal</keyword>
<comment type="caution">
    <text evidence="2">The sequence shown here is derived from an EMBL/GenBank/DDBJ whole genome shotgun (WGS) entry which is preliminary data.</text>
</comment>
<dbReference type="AlphaFoldDB" id="A0A9P0QGW0"/>
<protein>
    <submittedName>
        <fullName evidence="2">Uncharacterized protein</fullName>
    </submittedName>
</protein>
<evidence type="ECO:0000256" key="1">
    <source>
        <dbReference type="SAM" id="SignalP"/>
    </source>
</evidence>
<gene>
    <name evidence="2" type="ORF">ACAOBT_LOCUS37453</name>
</gene>
<evidence type="ECO:0000313" key="2">
    <source>
        <dbReference type="EMBL" id="CAH2019851.1"/>
    </source>
</evidence>
<evidence type="ECO:0000313" key="3">
    <source>
        <dbReference type="Proteomes" id="UP001152888"/>
    </source>
</evidence>
<name>A0A9P0QGW0_ACAOB</name>
<dbReference type="Proteomes" id="UP001152888">
    <property type="component" value="Unassembled WGS sequence"/>
</dbReference>
<dbReference type="EMBL" id="CAKOFQ010010583">
    <property type="protein sequence ID" value="CAH2019851.1"/>
    <property type="molecule type" value="Genomic_DNA"/>
</dbReference>
<keyword evidence="3" id="KW-1185">Reference proteome</keyword>
<reference evidence="2" key="1">
    <citation type="submission" date="2022-03" db="EMBL/GenBank/DDBJ databases">
        <authorList>
            <person name="Sayadi A."/>
        </authorList>
    </citation>
    <scope>NUCLEOTIDE SEQUENCE</scope>
</reference>
<organism evidence="2 3">
    <name type="scientific">Acanthoscelides obtectus</name>
    <name type="common">Bean weevil</name>
    <name type="synonym">Bruchus obtectus</name>
    <dbReference type="NCBI Taxonomy" id="200917"/>
    <lineage>
        <taxon>Eukaryota</taxon>
        <taxon>Metazoa</taxon>
        <taxon>Ecdysozoa</taxon>
        <taxon>Arthropoda</taxon>
        <taxon>Hexapoda</taxon>
        <taxon>Insecta</taxon>
        <taxon>Pterygota</taxon>
        <taxon>Neoptera</taxon>
        <taxon>Endopterygota</taxon>
        <taxon>Coleoptera</taxon>
        <taxon>Polyphaga</taxon>
        <taxon>Cucujiformia</taxon>
        <taxon>Chrysomeloidea</taxon>
        <taxon>Chrysomelidae</taxon>
        <taxon>Bruchinae</taxon>
        <taxon>Bruchini</taxon>
        <taxon>Acanthoscelides</taxon>
    </lineage>
</organism>
<sequence>MFLIFLLFSNLTSSHPNETTATSRNIPRVYNFKELHTKPWNRKEIEEPRNLKKVVMAKADSQLSEYWFVRRAGKID</sequence>